<comment type="pathway">
    <text evidence="2">Protein modification; protein glycosylation.</text>
</comment>
<evidence type="ECO:0000256" key="9">
    <source>
        <dbReference type="ARBA" id="ARBA00022824"/>
    </source>
</evidence>
<dbReference type="GO" id="GO:0005789">
    <property type="term" value="C:endoplasmic reticulum membrane"/>
    <property type="evidence" value="ECO:0007669"/>
    <property type="project" value="UniProtKB-SubCell"/>
</dbReference>
<evidence type="ECO:0000256" key="12">
    <source>
        <dbReference type="ARBA" id="ARBA00044727"/>
    </source>
</evidence>
<feature type="signal peptide" evidence="15">
    <location>
        <begin position="1"/>
        <end position="15"/>
    </location>
</feature>
<evidence type="ECO:0000256" key="15">
    <source>
        <dbReference type="SAM" id="SignalP"/>
    </source>
</evidence>
<organism evidence="16 17">
    <name type="scientific">Mucor circinelloides f. lusitanicus</name>
    <name type="common">Mucor racemosus var. lusitanicus</name>
    <dbReference type="NCBI Taxonomy" id="29924"/>
    <lineage>
        <taxon>Eukaryota</taxon>
        <taxon>Fungi</taxon>
        <taxon>Fungi incertae sedis</taxon>
        <taxon>Mucoromycota</taxon>
        <taxon>Mucoromycotina</taxon>
        <taxon>Mucoromycetes</taxon>
        <taxon>Mucorales</taxon>
        <taxon>Mucorineae</taxon>
        <taxon>Mucoraceae</taxon>
        <taxon>Mucor</taxon>
    </lineage>
</organism>
<evidence type="ECO:0000256" key="7">
    <source>
        <dbReference type="ARBA" id="ARBA00022679"/>
    </source>
</evidence>
<evidence type="ECO:0000256" key="11">
    <source>
        <dbReference type="ARBA" id="ARBA00023136"/>
    </source>
</evidence>
<dbReference type="Pfam" id="PF04922">
    <property type="entry name" value="DIE2_ALG10"/>
    <property type="match status" value="1"/>
</dbReference>
<evidence type="ECO:0000256" key="14">
    <source>
        <dbReference type="PIRNR" id="PIRNR028810"/>
    </source>
</evidence>
<dbReference type="GO" id="GO:0006488">
    <property type="term" value="P:dolichol-linked oligosaccharide biosynthetic process"/>
    <property type="evidence" value="ECO:0007669"/>
    <property type="project" value="UniProtKB-UniRule"/>
</dbReference>
<dbReference type="EC" id="2.4.1.256" evidence="4 14"/>
<comment type="caution">
    <text evidence="16">The sequence shown here is derived from an EMBL/GenBank/DDBJ whole genome shotgun (WGS) entry which is preliminary data.</text>
</comment>
<evidence type="ECO:0000256" key="10">
    <source>
        <dbReference type="ARBA" id="ARBA00022989"/>
    </source>
</evidence>
<comment type="function">
    <text evidence="12">Dol-P-Glc:Glc(2)Man(9)GlcNAc(2)-PP-Dol alpha-1,2-glucosyltransferase that operates in the biosynthetic pathway of dolichol-linked oligosaccharides, the glycan precursors employed in protein asparagine (N)-glycosylation. The assembly of dolichol-linked oligosaccharides begins on the cytosolic side of the endoplasmic reticulum membrane and finishes in its lumen. The sequential addition of sugars to dolichol pyrophosphate produces dolichol-linked oligosaccharides containing fourteen sugars, including two GlcNAcs, nine mannoses and three glucoses. Once assembled, the oligosaccharide is transferred from the lipid to nascent proteins by oligosaccharyltransferases. In the lumen of the endoplasmic reticulum, adds the third and last glucose residue from dolichyl phosphate glucose (Dol-P-Glc) onto the lipid-linked oligosaccharide intermediate Glc(2)Man(9)GlcNAc(2)-PP-Dol to produce Glc(3)Man(9)GlcNAc(2)-PP-Dol.</text>
</comment>
<evidence type="ECO:0000256" key="4">
    <source>
        <dbReference type="ARBA" id="ARBA00011967"/>
    </source>
</evidence>
<evidence type="ECO:0000256" key="1">
    <source>
        <dbReference type="ARBA" id="ARBA00004477"/>
    </source>
</evidence>
<keyword evidence="6 14" id="KW-0328">Glycosyltransferase</keyword>
<sequence length="457" mass="52542">MLFLLLHVANLLATSQFINKHVPDSYMDEIFHVPQAQQYCHGNYYTWDPKLTTPPGLYLISNAMARIGGMFGYDLCTVNTLRFTNIVFSIGLYFTLISLVTTLYPATKGNWKTHMYALTLAWFPVGFFYNFLYYTDPGSTFLVLQSYLLVKKKRYTLAGLAGMASLTFRQTNVIWLCLFMMVTIIDTLSNGKKNDDTSIALYNPVCASIQQPAQVVQSIYSLIINTLKNIKIVLPAIWTFLLGMASFAAFLVWNGGIVLGDRSNHVAGLHFPQLFYYSSFLSFFAAPWTLSLTSALKLLSIKSFIYGIASTVLALFLVHRYTHEHPFILSDNRHYTFYVWHKIYRRHWTVRYLLAPVYTVSEFLNIQAFAGHTSFLLAFGYLVALVLTLVPSPLLEFRYFIIPFLFYMVHIPPPTQTSRAMLGLGLYLSIHLVTVYLFVYRPFVWSNEPDQLQRFMW</sequence>
<protein>
    <recommendedName>
        <fullName evidence="5 14">Dol-P-Glc:Glc(2)Man(9)GlcNAc(2)-PP-Dol alpha-1,2-glucosyltransferase</fullName>
        <ecNumber evidence="4 14">2.4.1.256</ecNumber>
    </recommendedName>
</protein>
<dbReference type="InterPro" id="IPR016900">
    <property type="entry name" value="Alg10"/>
</dbReference>
<feature type="transmembrane region" description="Helical" evidence="14">
    <location>
        <begin position="397"/>
        <end position="414"/>
    </location>
</feature>
<keyword evidence="11 14" id="KW-0472">Membrane</keyword>
<feature type="chain" id="PRO_5034626121" description="Dol-P-Glc:Glc(2)Man(9)GlcNAc(2)-PP-Dol alpha-1,2-glucosyltransferase" evidence="15">
    <location>
        <begin position="16"/>
        <end position="457"/>
    </location>
</feature>
<keyword evidence="15" id="KW-0732">Signal</keyword>
<feature type="transmembrane region" description="Helical" evidence="14">
    <location>
        <begin position="116"/>
        <end position="135"/>
    </location>
</feature>
<comment type="caution">
    <text evidence="14">Lacks conserved residue(s) required for the propagation of feature annotation.</text>
</comment>
<accession>A0A8H4BD37</accession>
<dbReference type="PANTHER" id="PTHR12989">
    <property type="entry name" value="ALPHA-1,2-GLUCOSYLTRANSFERASE ALG10"/>
    <property type="match status" value="1"/>
</dbReference>
<dbReference type="PIRSF" id="PIRSF028810">
    <property type="entry name" value="Alpha1_2_glucosyltferase_Alg10"/>
    <property type="match status" value="1"/>
</dbReference>
<keyword evidence="8 14" id="KW-0812">Transmembrane</keyword>
<dbReference type="GO" id="GO:0106073">
    <property type="term" value="F:dolichyl pyrophosphate Glc2Man9GlcNAc2 alpha-1,2-glucosyltransferase activity"/>
    <property type="evidence" value="ECO:0007669"/>
    <property type="project" value="UniProtKB-UniRule"/>
</dbReference>
<feature type="transmembrane region" description="Helical" evidence="14">
    <location>
        <begin position="304"/>
        <end position="322"/>
    </location>
</feature>
<feature type="transmembrane region" description="Helical" evidence="14">
    <location>
        <begin position="83"/>
        <end position="104"/>
    </location>
</feature>
<gene>
    <name evidence="16" type="ORF">FB192DRAFT_1388783</name>
</gene>
<evidence type="ECO:0000256" key="3">
    <source>
        <dbReference type="ARBA" id="ARBA00010600"/>
    </source>
</evidence>
<comment type="subcellular location">
    <subcellularLocation>
        <location evidence="1">Endoplasmic reticulum membrane</location>
        <topology evidence="1">Multi-pass membrane protein</topology>
    </subcellularLocation>
</comment>
<comment type="similarity">
    <text evidence="3 14">Belongs to the ALG10 glucosyltransferase family.</text>
</comment>
<evidence type="ECO:0000256" key="6">
    <source>
        <dbReference type="ARBA" id="ARBA00022676"/>
    </source>
</evidence>
<dbReference type="PANTHER" id="PTHR12989:SF10">
    <property type="entry name" value="DOL-P-GLC:GLC(2)MAN(9)GLCNAC(2)-PP-DOL ALPHA-1,2-GLUCOSYLTRANSFERASE-RELATED"/>
    <property type="match status" value="1"/>
</dbReference>
<evidence type="ECO:0000313" key="16">
    <source>
        <dbReference type="EMBL" id="KAF1799840.1"/>
    </source>
</evidence>
<keyword evidence="10 14" id="KW-1133">Transmembrane helix</keyword>
<dbReference type="EMBL" id="JAAECE010000006">
    <property type="protein sequence ID" value="KAF1799840.1"/>
    <property type="molecule type" value="Genomic_DNA"/>
</dbReference>
<evidence type="ECO:0000313" key="17">
    <source>
        <dbReference type="Proteomes" id="UP000469890"/>
    </source>
</evidence>
<proteinExistence type="inferred from homology"/>
<feature type="transmembrane region" description="Helical" evidence="14">
    <location>
        <begin position="232"/>
        <end position="254"/>
    </location>
</feature>
<evidence type="ECO:0000256" key="5">
    <source>
        <dbReference type="ARBA" id="ARBA00018512"/>
    </source>
</evidence>
<name>A0A8H4BD37_MUCCL</name>
<feature type="transmembrane region" description="Helical" evidence="14">
    <location>
        <begin position="420"/>
        <end position="439"/>
    </location>
</feature>
<comment type="catalytic activity">
    <reaction evidence="13">
        <text>an alpha-D-Glc-(1-&gt;3)-alpha-D-Glc-(1-&gt;3)-alpha-D-Man-(1-&gt;2)-alpha-D-Man-(1-&gt;2)-alpha-D-Man-(1-&gt;3)-[alpha-D-Man-(1-&gt;2)-alpha-D-Man-(1-&gt;3)-[alpha-D-Man-(1-&gt;2)-alpha-D-Man-(1-&gt;6)]-alpha-D-Man-(1-&gt;6)]-beta-D-Man-(1-&gt;4)-beta-D-GlcNAc-(1-&gt;4)-alpha-D-GlcNAc-diphospho-di-trans,poly-cis-dolichol + a di-trans,poly-cis-dolichyl beta-D-glucosyl phosphate = a alpha-D-Glc-(1-&gt;2)-alpha-D-Glc-(1-&gt;3)-alpha-D-Glc-(1-&gt;3)-alpha-D-Man-(1-&gt;2)-alpha-D-Man-(1-&gt;2)-alpha-D-Man-(1-&gt;3)-[alpha-D-Man-(1-&gt;2)-alpha-D-Man-(1-&gt;3)-[alpha-D-Man-(1-&gt;2)-alpha-D-Man-(1-&gt;6)]-alpha-D-Man-(1-&gt;6)]-beta-D-Man-(1-&gt;4)-beta-D-GlcNAc-(1-&gt;4)-alpha-D-GlcNAc-diphospho-di-trans,poly-cis-dolichol + a di-trans,poly-cis-dolichyl phosphate + H(+)</text>
        <dbReference type="Rhea" id="RHEA:29543"/>
        <dbReference type="Rhea" id="RHEA-COMP:19498"/>
        <dbReference type="Rhea" id="RHEA-COMP:19502"/>
        <dbReference type="Rhea" id="RHEA-COMP:19512"/>
        <dbReference type="Rhea" id="RHEA-COMP:19522"/>
        <dbReference type="ChEBI" id="CHEBI:15378"/>
        <dbReference type="ChEBI" id="CHEBI:57525"/>
        <dbReference type="ChEBI" id="CHEBI:57683"/>
        <dbReference type="ChEBI" id="CHEBI:132522"/>
        <dbReference type="ChEBI" id="CHEBI:132523"/>
        <dbReference type="EC" id="2.4.1.256"/>
    </reaction>
    <physiologicalReaction direction="left-to-right" evidence="13">
        <dbReference type="Rhea" id="RHEA:29544"/>
    </physiologicalReaction>
</comment>
<feature type="transmembrane region" description="Helical" evidence="14">
    <location>
        <begin position="274"/>
        <end position="292"/>
    </location>
</feature>
<feature type="transmembrane region" description="Helical" evidence="14">
    <location>
        <begin position="369"/>
        <end position="390"/>
    </location>
</feature>
<dbReference type="Proteomes" id="UP000469890">
    <property type="component" value="Unassembled WGS sequence"/>
</dbReference>
<evidence type="ECO:0000256" key="13">
    <source>
        <dbReference type="ARBA" id="ARBA00048064"/>
    </source>
</evidence>
<reference evidence="16 17" key="1">
    <citation type="submission" date="2019-09" db="EMBL/GenBank/DDBJ databases">
        <authorList>
            <consortium name="DOE Joint Genome Institute"/>
            <person name="Mondo S.J."/>
            <person name="Navarro-Mendoza M.I."/>
            <person name="Perez-Arques C."/>
            <person name="Panchal S."/>
            <person name="Nicolas F.E."/>
            <person name="Ganguly P."/>
            <person name="Pangilinan J."/>
            <person name="Grigoriev I."/>
            <person name="Heitman J."/>
            <person name="Sanya K."/>
            <person name="Garre V."/>
        </authorList>
    </citation>
    <scope>NUCLEOTIDE SEQUENCE [LARGE SCALE GENOMIC DNA]</scope>
    <source>
        <strain evidence="16 17">MU402</strain>
    </source>
</reference>
<keyword evidence="7 16" id="KW-0808">Transferase</keyword>
<evidence type="ECO:0000256" key="8">
    <source>
        <dbReference type="ARBA" id="ARBA00022692"/>
    </source>
</evidence>
<dbReference type="AlphaFoldDB" id="A0A8H4BD37"/>
<evidence type="ECO:0000256" key="2">
    <source>
        <dbReference type="ARBA" id="ARBA00004922"/>
    </source>
</evidence>
<keyword evidence="9" id="KW-0256">Endoplasmic reticulum</keyword>